<evidence type="ECO:0000256" key="6">
    <source>
        <dbReference type="ARBA" id="ARBA00022737"/>
    </source>
</evidence>
<evidence type="ECO:0000256" key="2">
    <source>
        <dbReference type="ARBA" id="ARBA00007809"/>
    </source>
</evidence>
<proteinExistence type="inferred from homology"/>
<feature type="transmembrane region" description="Helical" evidence="9">
    <location>
        <begin position="244"/>
        <end position="263"/>
    </location>
</feature>
<dbReference type="WBParaSite" id="GPUH_0001147201-mRNA-1">
    <property type="protein sequence ID" value="GPUH_0001147201-mRNA-1"/>
    <property type="gene ID" value="GPUH_0001147201"/>
</dbReference>
<evidence type="ECO:0000256" key="1">
    <source>
        <dbReference type="ARBA" id="ARBA00004127"/>
    </source>
</evidence>
<keyword evidence="6" id="KW-0677">Repeat</keyword>
<feature type="transmembrane region" description="Helical" evidence="9">
    <location>
        <begin position="14"/>
        <end position="34"/>
    </location>
</feature>
<reference evidence="12" key="1">
    <citation type="submission" date="2016-06" db="UniProtKB">
        <authorList>
            <consortium name="WormBaseParasite"/>
        </authorList>
    </citation>
    <scope>IDENTIFICATION</scope>
</reference>
<keyword evidence="5 9" id="KW-0812">Transmembrane</keyword>
<comment type="subcellular location">
    <subcellularLocation>
        <location evidence="9">Cell membrane</location>
        <topology evidence="9">Multi-pass membrane protein</topology>
    </subcellularLocation>
    <subcellularLocation>
        <location evidence="1">Endomembrane system</location>
        <topology evidence="1">Multi-pass membrane protein</topology>
    </subcellularLocation>
</comment>
<accession>A0A183DRW7</accession>
<dbReference type="PANTHER" id="PTHR10791:SF112">
    <property type="entry name" value="SUGAR TRANSPORTER SWEET1"/>
    <property type="match status" value="1"/>
</dbReference>
<dbReference type="Pfam" id="PF03083">
    <property type="entry name" value="MtN3_slv"/>
    <property type="match status" value="4"/>
</dbReference>
<dbReference type="Gene3D" id="1.20.1280.290">
    <property type="match status" value="4"/>
</dbReference>
<evidence type="ECO:0000256" key="5">
    <source>
        <dbReference type="ARBA" id="ARBA00022692"/>
    </source>
</evidence>
<dbReference type="InterPro" id="IPR047664">
    <property type="entry name" value="SWEET"/>
</dbReference>
<evidence type="ECO:0000256" key="8">
    <source>
        <dbReference type="ARBA" id="ARBA00023136"/>
    </source>
</evidence>
<sequence length="302" mass="34584">MVSAYSLDIFSEHLLRWLSIFATGTTVCLFLTGFEICWRIKIQGTTDGISSAPFHMGFVSGQLWLQYGLLRQDKIQGTTDGISSAPFHMGFVSGQLWLQYGLLRQDKTVIFVNSVAASLYTFYLFYYFLMGPLATKKRCLRIVLLEVLFLMAVHYYVHYSGSSLEMIRARLGLCCVIFNIVTVAAPLEALREVLRTRCTERMPLPLCLFTLLVTTEWFMYGVLIDDIYIKREVLRTRCTERMPLPLCFFTLLVTTEWLMYGVLIDDIYIKVPNAIATVIAVAQLLPFIYFPRKKQMTAISAL</sequence>
<dbReference type="Proteomes" id="UP000271098">
    <property type="component" value="Unassembled WGS sequence"/>
</dbReference>
<gene>
    <name evidence="10" type="ORF">GPUH_LOCUS11458</name>
</gene>
<dbReference type="EMBL" id="UYRT01078570">
    <property type="protein sequence ID" value="VDN18806.1"/>
    <property type="molecule type" value="Genomic_DNA"/>
</dbReference>
<feature type="transmembrane region" description="Helical" evidence="9">
    <location>
        <begin position="202"/>
        <end position="223"/>
    </location>
</feature>
<evidence type="ECO:0000313" key="12">
    <source>
        <dbReference type="WBParaSite" id="GPUH_0001147201-mRNA-1"/>
    </source>
</evidence>
<organism evidence="12">
    <name type="scientific">Gongylonema pulchrum</name>
    <dbReference type="NCBI Taxonomy" id="637853"/>
    <lineage>
        <taxon>Eukaryota</taxon>
        <taxon>Metazoa</taxon>
        <taxon>Ecdysozoa</taxon>
        <taxon>Nematoda</taxon>
        <taxon>Chromadorea</taxon>
        <taxon>Rhabditida</taxon>
        <taxon>Spirurina</taxon>
        <taxon>Spiruromorpha</taxon>
        <taxon>Spiruroidea</taxon>
        <taxon>Gongylonematidae</taxon>
        <taxon>Gongylonema</taxon>
    </lineage>
</organism>
<dbReference type="GO" id="GO:0005886">
    <property type="term" value="C:plasma membrane"/>
    <property type="evidence" value="ECO:0007669"/>
    <property type="project" value="UniProtKB-SubCell"/>
</dbReference>
<keyword evidence="4 9" id="KW-0762">Sugar transport</keyword>
<evidence type="ECO:0000256" key="9">
    <source>
        <dbReference type="RuleBase" id="RU910715"/>
    </source>
</evidence>
<protein>
    <recommendedName>
        <fullName evidence="9">Sugar transporter SWEET</fullName>
    </recommendedName>
</protein>
<dbReference type="GO" id="GO:0012505">
    <property type="term" value="C:endomembrane system"/>
    <property type="evidence" value="ECO:0007669"/>
    <property type="project" value="UniProtKB-SubCell"/>
</dbReference>
<evidence type="ECO:0000256" key="4">
    <source>
        <dbReference type="ARBA" id="ARBA00022597"/>
    </source>
</evidence>
<feature type="transmembrane region" description="Helical" evidence="9">
    <location>
        <begin position="169"/>
        <end position="190"/>
    </location>
</feature>
<dbReference type="GO" id="GO:0051119">
    <property type="term" value="F:sugar transmembrane transporter activity"/>
    <property type="evidence" value="ECO:0007669"/>
    <property type="project" value="InterPro"/>
</dbReference>
<comment type="function">
    <text evidence="9">Mediates sugar transport across membranes.</text>
</comment>
<feature type="transmembrane region" description="Helical" evidence="9">
    <location>
        <begin position="269"/>
        <end position="290"/>
    </location>
</feature>
<comment type="similarity">
    <text evidence="2 9">Belongs to the SWEET sugar transporter family.</text>
</comment>
<keyword evidence="7 9" id="KW-1133">Transmembrane helix</keyword>
<dbReference type="PANTHER" id="PTHR10791">
    <property type="entry name" value="RAG1-ACTIVATING PROTEIN 1"/>
    <property type="match status" value="1"/>
</dbReference>
<dbReference type="OrthoDB" id="409725at2759"/>
<evidence type="ECO:0000313" key="11">
    <source>
        <dbReference type="Proteomes" id="UP000271098"/>
    </source>
</evidence>
<evidence type="ECO:0000313" key="10">
    <source>
        <dbReference type="EMBL" id="VDN18806.1"/>
    </source>
</evidence>
<evidence type="ECO:0000256" key="3">
    <source>
        <dbReference type="ARBA" id="ARBA00022448"/>
    </source>
</evidence>
<name>A0A183DRW7_9BILA</name>
<keyword evidence="8 9" id="KW-0472">Membrane</keyword>
<keyword evidence="3 9" id="KW-0813">Transport</keyword>
<feature type="transmembrane region" description="Helical" evidence="9">
    <location>
        <begin position="140"/>
        <end position="157"/>
    </location>
</feature>
<evidence type="ECO:0000256" key="7">
    <source>
        <dbReference type="ARBA" id="ARBA00022989"/>
    </source>
</evidence>
<feature type="transmembrane region" description="Helical" evidence="9">
    <location>
        <begin position="109"/>
        <end position="128"/>
    </location>
</feature>
<keyword evidence="11" id="KW-1185">Reference proteome</keyword>
<reference evidence="10 11" key="2">
    <citation type="submission" date="2018-11" db="EMBL/GenBank/DDBJ databases">
        <authorList>
            <consortium name="Pathogen Informatics"/>
        </authorList>
    </citation>
    <scope>NUCLEOTIDE SEQUENCE [LARGE SCALE GENOMIC DNA]</scope>
</reference>
<dbReference type="InterPro" id="IPR004316">
    <property type="entry name" value="SWEET_rpt"/>
</dbReference>
<dbReference type="AlphaFoldDB" id="A0A183DRW7"/>